<organism evidence="1 2">
    <name type="scientific">Lachnoclostridium phytofermentans</name>
    <dbReference type="NCBI Taxonomy" id="66219"/>
    <lineage>
        <taxon>Bacteria</taxon>
        <taxon>Bacillati</taxon>
        <taxon>Bacillota</taxon>
        <taxon>Clostridia</taxon>
        <taxon>Lachnospirales</taxon>
        <taxon>Lachnospiraceae</taxon>
    </lineage>
</organism>
<gene>
    <name evidence="1" type="ORF">DHW61_04005</name>
</gene>
<evidence type="ECO:0000313" key="1">
    <source>
        <dbReference type="EMBL" id="HCL01570.1"/>
    </source>
</evidence>
<dbReference type="Proteomes" id="UP000262969">
    <property type="component" value="Unassembled WGS sequence"/>
</dbReference>
<name>A0A3D2X351_9FIRM</name>
<reference evidence="1 2" key="1">
    <citation type="journal article" date="2018" name="Nat. Biotechnol.">
        <title>A standardized bacterial taxonomy based on genome phylogeny substantially revises the tree of life.</title>
        <authorList>
            <person name="Parks D.H."/>
            <person name="Chuvochina M."/>
            <person name="Waite D.W."/>
            <person name="Rinke C."/>
            <person name="Skarshewski A."/>
            <person name="Chaumeil P.A."/>
            <person name="Hugenholtz P."/>
        </authorList>
    </citation>
    <scope>NUCLEOTIDE SEQUENCE [LARGE SCALE GENOMIC DNA]</scope>
    <source>
        <strain evidence="1">UBA11728</strain>
    </source>
</reference>
<protein>
    <recommendedName>
        <fullName evidence="3">N-acetyltransferase domain-containing protein</fullName>
    </recommendedName>
</protein>
<evidence type="ECO:0008006" key="3">
    <source>
        <dbReference type="Google" id="ProtNLM"/>
    </source>
</evidence>
<comment type="caution">
    <text evidence="1">The sequence shown here is derived from an EMBL/GenBank/DDBJ whole genome shotgun (WGS) entry which is preliminary data.</text>
</comment>
<accession>A0A3D2X351</accession>
<evidence type="ECO:0000313" key="2">
    <source>
        <dbReference type="Proteomes" id="UP000262969"/>
    </source>
</evidence>
<sequence>MVNEMLCNLNQEKEIVVVTFRKEDQKGGAAREFYQQMGFVEGELCTEMNYPLQRFKRIPM</sequence>
<proteinExistence type="predicted"/>
<dbReference type="EMBL" id="DPVV01000141">
    <property type="protein sequence ID" value="HCL01570.1"/>
    <property type="molecule type" value="Genomic_DNA"/>
</dbReference>
<dbReference type="AlphaFoldDB" id="A0A3D2X351"/>